<evidence type="ECO:0000313" key="1">
    <source>
        <dbReference type="EMBL" id="MFC5861970.1"/>
    </source>
</evidence>
<reference evidence="2" key="1">
    <citation type="journal article" date="2019" name="Int. J. Syst. Evol. Microbiol.">
        <title>The Global Catalogue of Microorganisms (GCM) 10K type strain sequencing project: providing services to taxonomists for standard genome sequencing and annotation.</title>
        <authorList>
            <consortium name="The Broad Institute Genomics Platform"/>
            <consortium name="The Broad Institute Genome Sequencing Center for Infectious Disease"/>
            <person name="Wu L."/>
            <person name="Ma J."/>
        </authorList>
    </citation>
    <scope>NUCLEOTIDE SEQUENCE [LARGE SCALE GENOMIC DNA]</scope>
    <source>
        <strain evidence="2">JCM 4087</strain>
    </source>
</reference>
<gene>
    <name evidence="1" type="ORF">ACFPT7_06675</name>
</gene>
<evidence type="ECO:0000313" key="2">
    <source>
        <dbReference type="Proteomes" id="UP001596091"/>
    </source>
</evidence>
<dbReference type="RefSeq" id="WP_263337883.1">
    <property type="nucleotide sequence ID" value="NZ_JAGSYH010000004.1"/>
</dbReference>
<comment type="caution">
    <text evidence="1">The sequence shown here is derived from an EMBL/GenBank/DDBJ whole genome shotgun (WGS) entry which is preliminary data.</text>
</comment>
<dbReference type="EMBL" id="JBHSPH010000002">
    <property type="protein sequence ID" value="MFC5861970.1"/>
    <property type="molecule type" value="Genomic_DNA"/>
</dbReference>
<dbReference type="InterPro" id="IPR058087">
    <property type="entry name" value="XAC2610_dom"/>
</dbReference>
<organism evidence="1 2">
    <name type="scientific">Acidicapsa dinghuensis</name>
    <dbReference type="NCBI Taxonomy" id="2218256"/>
    <lineage>
        <taxon>Bacteria</taxon>
        <taxon>Pseudomonadati</taxon>
        <taxon>Acidobacteriota</taxon>
        <taxon>Terriglobia</taxon>
        <taxon>Terriglobales</taxon>
        <taxon>Acidobacteriaceae</taxon>
        <taxon>Acidicapsa</taxon>
    </lineage>
</organism>
<dbReference type="Proteomes" id="UP001596091">
    <property type="component" value="Unassembled WGS sequence"/>
</dbReference>
<sequence>MRLWMAAVAVLAVLQGATPGNMREFSGRVGPEMPNWTFRSTFGGSTAASEDQIGDLTRVDVLSGGQTLQSIEFSDDESPASFGPPEEQVELRDVDCDGYKDLLILKSVGYGGVNTWNYLYRYNVHSGKFERYPPFEEQPFVDVNCKTKTVHFYDRDGWAGCLYEEQYSRWVGGELKPARLVIQDPEGDDRVMRTIYIWRGGKKVVLSKRSYPVKDCHANESKFMK</sequence>
<protein>
    <submittedName>
        <fullName evidence="1">XAC2610-related protein</fullName>
    </submittedName>
</protein>
<dbReference type="NCBIfam" id="NF047539">
    <property type="entry name" value="XAC2610_fam"/>
    <property type="match status" value="1"/>
</dbReference>
<accession>A0ABW1EFE0</accession>
<proteinExistence type="predicted"/>
<name>A0ABW1EFE0_9BACT</name>
<keyword evidence="2" id="KW-1185">Reference proteome</keyword>